<dbReference type="InterPro" id="IPR003488">
    <property type="entry name" value="DprA"/>
</dbReference>
<evidence type="ECO:0000259" key="2">
    <source>
        <dbReference type="Pfam" id="PF02481"/>
    </source>
</evidence>
<dbReference type="Gene3D" id="3.40.50.450">
    <property type="match status" value="1"/>
</dbReference>
<dbReference type="InterPro" id="IPR010994">
    <property type="entry name" value="RuvA_2-like"/>
</dbReference>
<accession>A0A923LNN6</accession>
<evidence type="ECO:0000313" key="3">
    <source>
        <dbReference type="EMBL" id="MBC5713299.1"/>
    </source>
</evidence>
<dbReference type="GO" id="GO:0009294">
    <property type="term" value="P:DNA-mediated transformation"/>
    <property type="evidence" value="ECO:0007669"/>
    <property type="project" value="InterPro"/>
</dbReference>
<organism evidence="3 4">
    <name type="scientific">Roseburia zhanii</name>
    <dbReference type="NCBI Taxonomy" id="2763064"/>
    <lineage>
        <taxon>Bacteria</taxon>
        <taxon>Bacillati</taxon>
        <taxon>Bacillota</taxon>
        <taxon>Clostridia</taxon>
        <taxon>Lachnospirales</taxon>
        <taxon>Lachnospiraceae</taxon>
        <taxon>Roseburia</taxon>
    </lineage>
</organism>
<sequence length="362" mass="40315">MKENRKYRYWLCCIRGIGNKTKRMLVNYCGSAKEIYDLKREQLLNIKGIKEKEADLIIEGKCSWDLEKEADHLSALGISMVTIEDEIFPSRLLELPDCPYGLFYIGKLPETEERLAAVVGARRCSSYGKNVAEQLGRRFASAGIGVVSGMAAGIDSFGHWGAIHGNGKTYAILGCGIDICYPQGAKELYHKIAEQGAVISEYPPGREPVAWQFPARNRLISAFCDIIIVVEAKKRSGSLITADFALEQGKEIYAVPGRLDDALSYGCNRLIAQGAGIVTSIDDLFLELGITDCLDGRQSEKRKNLLEKEELLVYSCFDLHTKNIEELVQMTDLPAAKVADILMRLCSAGWIEESFKNYYSKK</sequence>
<dbReference type="InterPro" id="IPR057666">
    <property type="entry name" value="DrpA_SLOG"/>
</dbReference>
<dbReference type="EMBL" id="JACOPH010000002">
    <property type="protein sequence ID" value="MBC5713299.1"/>
    <property type="molecule type" value="Genomic_DNA"/>
</dbReference>
<dbReference type="SUPFAM" id="SSF102405">
    <property type="entry name" value="MCP/YpsA-like"/>
    <property type="match status" value="1"/>
</dbReference>
<reference evidence="3" key="1">
    <citation type="submission" date="2020-08" db="EMBL/GenBank/DDBJ databases">
        <title>Genome public.</title>
        <authorList>
            <person name="Liu C."/>
            <person name="Sun Q."/>
        </authorList>
    </citation>
    <scope>NUCLEOTIDE SEQUENCE</scope>
    <source>
        <strain evidence="3">BX1005</strain>
    </source>
</reference>
<dbReference type="Pfam" id="PF02481">
    <property type="entry name" value="DNA_processg_A"/>
    <property type="match status" value="1"/>
</dbReference>
<name>A0A923LNN6_9FIRM</name>
<proteinExistence type="inferred from homology"/>
<dbReference type="PANTHER" id="PTHR43022:SF1">
    <property type="entry name" value="PROTEIN SMF"/>
    <property type="match status" value="1"/>
</dbReference>
<gene>
    <name evidence="3" type="primary">dprA</name>
    <name evidence="3" type="ORF">H8S17_03580</name>
</gene>
<comment type="caution">
    <text evidence="3">The sequence shown here is derived from an EMBL/GenBank/DDBJ whole genome shotgun (WGS) entry which is preliminary data.</text>
</comment>
<dbReference type="Proteomes" id="UP000606720">
    <property type="component" value="Unassembled WGS sequence"/>
</dbReference>
<evidence type="ECO:0000313" key="4">
    <source>
        <dbReference type="Proteomes" id="UP000606720"/>
    </source>
</evidence>
<dbReference type="PANTHER" id="PTHR43022">
    <property type="entry name" value="PROTEIN SMF"/>
    <property type="match status" value="1"/>
</dbReference>
<dbReference type="SUPFAM" id="SSF47781">
    <property type="entry name" value="RuvA domain 2-like"/>
    <property type="match status" value="1"/>
</dbReference>
<dbReference type="RefSeq" id="WP_186866267.1">
    <property type="nucleotide sequence ID" value="NZ_JACOPH010000002.1"/>
</dbReference>
<evidence type="ECO:0000256" key="1">
    <source>
        <dbReference type="ARBA" id="ARBA00006525"/>
    </source>
</evidence>
<dbReference type="AlphaFoldDB" id="A0A923LNN6"/>
<keyword evidence="4" id="KW-1185">Reference proteome</keyword>
<dbReference type="NCBIfam" id="TIGR00732">
    <property type="entry name" value="dprA"/>
    <property type="match status" value="1"/>
</dbReference>
<feature type="domain" description="Smf/DprA SLOG" evidence="2">
    <location>
        <begin position="80"/>
        <end position="287"/>
    </location>
</feature>
<comment type="similarity">
    <text evidence="1">Belongs to the DprA/Smf family.</text>
</comment>
<dbReference type="Pfam" id="PF14520">
    <property type="entry name" value="HHH_5"/>
    <property type="match status" value="1"/>
</dbReference>
<protein>
    <submittedName>
        <fullName evidence="3">DNA-protecting protein DprA</fullName>
    </submittedName>
</protein>